<dbReference type="AlphaFoldDB" id="A0AAD8E6G6"/>
<gene>
    <name evidence="1" type="ORF">L9F63_005198</name>
</gene>
<dbReference type="EMBL" id="JASPKZ010008870">
    <property type="protein sequence ID" value="KAJ9578576.1"/>
    <property type="molecule type" value="Genomic_DNA"/>
</dbReference>
<dbReference type="Proteomes" id="UP001233999">
    <property type="component" value="Unassembled WGS sequence"/>
</dbReference>
<feature type="non-terminal residue" evidence="1">
    <location>
        <position position="1"/>
    </location>
</feature>
<accession>A0AAD8E6G6</accession>
<evidence type="ECO:0000313" key="2">
    <source>
        <dbReference type="Proteomes" id="UP001233999"/>
    </source>
</evidence>
<sequence length="57" mass="6315">DFQELQQICGAHDLSWSPDETPKCSRNNLDSFSAVSAVEVFTKLELFGAVQNINNSL</sequence>
<evidence type="ECO:0000313" key="1">
    <source>
        <dbReference type="EMBL" id="KAJ9578576.1"/>
    </source>
</evidence>
<name>A0AAD8E6G6_DIPPU</name>
<comment type="caution">
    <text evidence="1">The sequence shown here is derived from an EMBL/GenBank/DDBJ whole genome shotgun (WGS) entry which is preliminary data.</text>
</comment>
<keyword evidence="2" id="KW-1185">Reference proteome</keyword>
<proteinExistence type="predicted"/>
<organism evidence="1 2">
    <name type="scientific">Diploptera punctata</name>
    <name type="common">Pacific beetle cockroach</name>
    <dbReference type="NCBI Taxonomy" id="6984"/>
    <lineage>
        <taxon>Eukaryota</taxon>
        <taxon>Metazoa</taxon>
        <taxon>Ecdysozoa</taxon>
        <taxon>Arthropoda</taxon>
        <taxon>Hexapoda</taxon>
        <taxon>Insecta</taxon>
        <taxon>Pterygota</taxon>
        <taxon>Neoptera</taxon>
        <taxon>Polyneoptera</taxon>
        <taxon>Dictyoptera</taxon>
        <taxon>Blattodea</taxon>
        <taxon>Blaberoidea</taxon>
        <taxon>Blaberidae</taxon>
        <taxon>Diplopterinae</taxon>
        <taxon>Diploptera</taxon>
    </lineage>
</organism>
<reference evidence="1" key="2">
    <citation type="submission" date="2023-05" db="EMBL/GenBank/DDBJ databases">
        <authorList>
            <person name="Fouks B."/>
        </authorList>
    </citation>
    <scope>NUCLEOTIDE SEQUENCE</scope>
    <source>
        <strain evidence="1">Stay&amp;Tobe</strain>
        <tissue evidence="1">Testes</tissue>
    </source>
</reference>
<protein>
    <submittedName>
        <fullName evidence="1">Uncharacterized protein</fullName>
    </submittedName>
</protein>
<reference evidence="1" key="1">
    <citation type="journal article" date="2023" name="IScience">
        <title>Live-bearing cockroach genome reveals convergent evolutionary mechanisms linked to viviparity in insects and beyond.</title>
        <authorList>
            <person name="Fouks B."/>
            <person name="Harrison M.C."/>
            <person name="Mikhailova A.A."/>
            <person name="Marchal E."/>
            <person name="English S."/>
            <person name="Carruthers M."/>
            <person name="Jennings E.C."/>
            <person name="Chiamaka E.L."/>
            <person name="Frigard R.A."/>
            <person name="Pippel M."/>
            <person name="Attardo G.M."/>
            <person name="Benoit J.B."/>
            <person name="Bornberg-Bauer E."/>
            <person name="Tobe S.S."/>
        </authorList>
    </citation>
    <scope>NUCLEOTIDE SEQUENCE</scope>
    <source>
        <strain evidence="1">Stay&amp;Tobe</strain>
    </source>
</reference>
<feature type="non-terminal residue" evidence="1">
    <location>
        <position position="57"/>
    </location>
</feature>